<proteinExistence type="predicted"/>
<organism evidence="1 2">
    <name type="scientific">Dyadobacter arcticus</name>
    <dbReference type="NCBI Taxonomy" id="1078754"/>
    <lineage>
        <taxon>Bacteria</taxon>
        <taxon>Pseudomonadati</taxon>
        <taxon>Bacteroidota</taxon>
        <taxon>Cytophagia</taxon>
        <taxon>Cytophagales</taxon>
        <taxon>Spirosomataceae</taxon>
        <taxon>Dyadobacter</taxon>
    </lineage>
</organism>
<dbReference type="EMBL" id="JAASQJ010000004">
    <property type="protein sequence ID" value="NIJ54764.1"/>
    <property type="molecule type" value="Genomic_DNA"/>
</dbReference>
<protein>
    <submittedName>
        <fullName evidence="1">Uncharacterized protein</fullName>
    </submittedName>
</protein>
<dbReference type="Proteomes" id="UP001179181">
    <property type="component" value="Unassembled WGS sequence"/>
</dbReference>
<evidence type="ECO:0000313" key="1">
    <source>
        <dbReference type="EMBL" id="NIJ54764.1"/>
    </source>
</evidence>
<accession>A0ABX0URI0</accession>
<gene>
    <name evidence="1" type="ORF">FHS68_003951</name>
</gene>
<name>A0ABX0URI0_9BACT</name>
<comment type="caution">
    <text evidence="1">The sequence shown here is derived from an EMBL/GenBank/DDBJ whole genome shotgun (WGS) entry which is preliminary data.</text>
</comment>
<evidence type="ECO:0000313" key="2">
    <source>
        <dbReference type="Proteomes" id="UP001179181"/>
    </source>
</evidence>
<sequence length="53" mass="5754">MRKPYHSTSPQSIQDSILKGAIASARIEGVVISEKNAQKSLKKVLCEIKKVGS</sequence>
<keyword evidence="2" id="KW-1185">Reference proteome</keyword>
<reference evidence="1 2" key="1">
    <citation type="submission" date="2020-03" db="EMBL/GenBank/DDBJ databases">
        <title>Genomic Encyclopedia of Type Strains, Phase IV (KMG-IV): sequencing the most valuable type-strain genomes for metagenomic binning, comparative biology and taxonomic classification.</title>
        <authorList>
            <person name="Goeker M."/>
        </authorList>
    </citation>
    <scope>NUCLEOTIDE SEQUENCE [LARGE SCALE GENOMIC DNA]</scope>
    <source>
        <strain evidence="1 2">DSM 102865</strain>
    </source>
</reference>
<dbReference type="RefSeq" id="WP_167273606.1">
    <property type="nucleotide sequence ID" value="NZ_JAASQJ010000004.1"/>
</dbReference>